<protein>
    <submittedName>
        <fullName evidence="1">BNR/Asp-box repeat-containing protein</fullName>
    </submittedName>
</protein>
<dbReference type="EMBL" id="FOQO01000002">
    <property type="protein sequence ID" value="SFI05298.1"/>
    <property type="molecule type" value="Genomic_DNA"/>
</dbReference>
<evidence type="ECO:0000313" key="1">
    <source>
        <dbReference type="EMBL" id="SFI05298.1"/>
    </source>
</evidence>
<gene>
    <name evidence="1" type="ORF">SAMN05444682_102132</name>
</gene>
<proteinExistence type="predicted"/>
<evidence type="ECO:0000313" key="2">
    <source>
        <dbReference type="Proteomes" id="UP000198670"/>
    </source>
</evidence>
<dbReference type="STRING" id="1477437.SAMN05444682_102132"/>
<dbReference type="InterPro" id="IPR002860">
    <property type="entry name" value="BNR_rpt"/>
</dbReference>
<sequence length="362" mass="39734">MNPIYKKTTIVLLLIGSLAGCDGEGTLLELYPWQPIVNPEIRTLIQDNRIIHAQFVGRNHISGITANGNFETPDQFKSFDFEPFAWQEEGVLEFGADLIVRAVPDKSSISLLYSRDNGKTWNRYGHPIVDEGGLALGKISPVKLVVGAERLMWLLCQQGTGAESRLLLYRVNLAGGTHETLLRRRNALAVTAAAFDGQRGWVLWKNPLIDSDSVHLLKTIDGGSTWSEGATLENISDPLFCVIDDGDLLVFGQAGAAFHSADGGATFQSVVTGMGPIQRCQAATADVIYVLSVDGRLGKSVDGGFTWDVLGAQAGNVRVSGSEMYFQNEQRGIVYDIDRMFITEDGGEHWEVLIYPYNYVFE</sequence>
<dbReference type="Proteomes" id="UP000198670">
    <property type="component" value="Unassembled WGS sequence"/>
</dbReference>
<dbReference type="OrthoDB" id="9757809at2"/>
<reference evidence="1 2" key="1">
    <citation type="submission" date="2016-10" db="EMBL/GenBank/DDBJ databases">
        <authorList>
            <person name="de Groot N.N."/>
        </authorList>
    </citation>
    <scope>NUCLEOTIDE SEQUENCE [LARGE SCALE GENOMIC DNA]</scope>
    <source>
        <strain evidence="1 2">RK1</strain>
    </source>
</reference>
<name>A0A1I3F283_9SPHI</name>
<accession>A0A1I3F283</accession>
<dbReference type="SUPFAM" id="SSF110296">
    <property type="entry name" value="Oligoxyloglucan reducing end-specific cellobiohydrolase"/>
    <property type="match status" value="1"/>
</dbReference>
<dbReference type="AlphaFoldDB" id="A0A1I3F283"/>
<dbReference type="InterPro" id="IPR015943">
    <property type="entry name" value="WD40/YVTN_repeat-like_dom_sf"/>
</dbReference>
<dbReference type="PROSITE" id="PS51257">
    <property type="entry name" value="PROKAR_LIPOPROTEIN"/>
    <property type="match status" value="1"/>
</dbReference>
<dbReference type="Gene3D" id="2.130.10.10">
    <property type="entry name" value="YVTN repeat-like/Quinoprotein amine dehydrogenase"/>
    <property type="match status" value="1"/>
</dbReference>
<dbReference type="Pfam" id="PF02012">
    <property type="entry name" value="BNR"/>
    <property type="match status" value="1"/>
</dbReference>
<organism evidence="1 2">
    <name type="scientific">Parapedobacter indicus</name>
    <dbReference type="NCBI Taxonomy" id="1477437"/>
    <lineage>
        <taxon>Bacteria</taxon>
        <taxon>Pseudomonadati</taxon>
        <taxon>Bacteroidota</taxon>
        <taxon>Sphingobacteriia</taxon>
        <taxon>Sphingobacteriales</taxon>
        <taxon>Sphingobacteriaceae</taxon>
        <taxon>Parapedobacter</taxon>
    </lineage>
</organism>
<dbReference type="RefSeq" id="WP_090624716.1">
    <property type="nucleotide sequence ID" value="NZ_FOQO01000002.1"/>
</dbReference>
<keyword evidence="2" id="KW-1185">Reference proteome</keyword>